<dbReference type="VEuPathDB" id="FungiDB:MELLADRAFT_84371"/>
<evidence type="ECO:0000256" key="3">
    <source>
        <dbReference type="ARBA" id="ARBA00022729"/>
    </source>
</evidence>
<dbReference type="EC" id="3.1.1.5" evidence="2 9"/>
<dbReference type="AlphaFoldDB" id="F4RFI8"/>
<dbReference type="HOGENOM" id="CLU_014602_1_0_1"/>
<feature type="chain" id="PRO_5005129528" description="Lysophospholipase" evidence="9">
    <location>
        <begin position="23"/>
        <end position="621"/>
    </location>
</feature>
<evidence type="ECO:0000313" key="12">
    <source>
        <dbReference type="Proteomes" id="UP000001072"/>
    </source>
</evidence>
<feature type="signal peptide" evidence="9">
    <location>
        <begin position="1"/>
        <end position="22"/>
    </location>
</feature>
<dbReference type="GeneID" id="18933461"/>
<dbReference type="SMART" id="SM00022">
    <property type="entry name" value="PLAc"/>
    <property type="match status" value="1"/>
</dbReference>
<evidence type="ECO:0000256" key="7">
    <source>
        <dbReference type="ARBA" id="ARBA00023180"/>
    </source>
</evidence>
<dbReference type="InterPro" id="IPR002642">
    <property type="entry name" value="LysoPLipase_cat_dom"/>
</dbReference>
<evidence type="ECO:0000256" key="6">
    <source>
        <dbReference type="ARBA" id="ARBA00023098"/>
    </source>
</evidence>
<organism evidence="12">
    <name type="scientific">Melampsora larici-populina (strain 98AG31 / pathotype 3-4-7)</name>
    <name type="common">Poplar leaf rust fungus</name>
    <dbReference type="NCBI Taxonomy" id="747676"/>
    <lineage>
        <taxon>Eukaryota</taxon>
        <taxon>Fungi</taxon>
        <taxon>Dikarya</taxon>
        <taxon>Basidiomycota</taxon>
        <taxon>Pucciniomycotina</taxon>
        <taxon>Pucciniomycetes</taxon>
        <taxon>Pucciniales</taxon>
        <taxon>Melampsoraceae</taxon>
        <taxon>Melampsora</taxon>
    </lineage>
</organism>
<dbReference type="PANTHER" id="PTHR10728">
    <property type="entry name" value="CYTOSOLIC PHOSPHOLIPASE A2"/>
    <property type="match status" value="1"/>
</dbReference>
<dbReference type="PANTHER" id="PTHR10728:SF33">
    <property type="entry name" value="LYSOPHOSPHOLIPASE 1-RELATED"/>
    <property type="match status" value="1"/>
</dbReference>
<dbReference type="Pfam" id="PF01735">
    <property type="entry name" value="PLA2_B"/>
    <property type="match status" value="1"/>
</dbReference>
<keyword evidence="6 8" id="KW-0443">Lipid metabolism</keyword>
<dbReference type="GO" id="GO:0005829">
    <property type="term" value="C:cytosol"/>
    <property type="evidence" value="ECO:0007669"/>
    <property type="project" value="TreeGrafter"/>
</dbReference>
<evidence type="ECO:0000259" key="10">
    <source>
        <dbReference type="PROSITE" id="PS51210"/>
    </source>
</evidence>
<evidence type="ECO:0000256" key="9">
    <source>
        <dbReference type="RuleBase" id="RU362103"/>
    </source>
</evidence>
<keyword evidence="4 8" id="KW-0378">Hydrolase</keyword>
<proteinExistence type="inferred from homology"/>
<dbReference type="InterPro" id="IPR016035">
    <property type="entry name" value="Acyl_Trfase/lysoPLipase"/>
</dbReference>
<keyword evidence="3 9" id="KW-0732">Signal</keyword>
<keyword evidence="12" id="KW-1185">Reference proteome</keyword>
<gene>
    <name evidence="11" type="ORF">MELLADRAFT_84371</name>
</gene>
<evidence type="ECO:0000256" key="8">
    <source>
        <dbReference type="PROSITE-ProRule" id="PRU00555"/>
    </source>
</evidence>
<dbReference type="SUPFAM" id="SSF52151">
    <property type="entry name" value="FabD/lysophospholipase-like"/>
    <property type="match status" value="1"/>
</dbReference>
<dbReference type="FunCoup" id="F4RFI8">
    <property type="interactions" value="183"/>
</dbReference>
<dbReference type="InParanoid" id="F4RFI8"/>
<accession>F4RFI8</accession>
<name>F4RFI8_MELLP</name>
<dbReference type="GO" id="GO:0046475">
    <property type="term" value="P:glycerophospholipid catabolic process"/>
    <property type="evidence" value="ECO:0007669"/>
    <property type="project" value="TreeGrafter"/>
</dbReference>
<feature type="domain" description="PLA2c" evidence="10">
    <location>
        <begin position="38"/>
        <end position="617"/>
    </location>
</feature>
<dbReference type="STRING" id="747676.F4RFI8"/>
<evidence type="ECO:0000256" key="1">
    <source>
        <dbReference type="ARBA" id="ARBA00008780"/>
    </source>
</evidence>
<dbReference type="GO" id="GO:0004623">
    <property type="term" value="F:phospholipase A2 activity"/>
    <property type="evidence" value="ECO:0007669"/>
    <property type="project" value="TreeGrafter"/>
</dbReference>
<keyword evidence="5 8" id="KW-0442">Lipid degradation</keyword>
<reference evidence="12" key="1">
    <citation type="journal article" date="2011" name="Proc. Natl. Acad. Sci. U.S.A.">
        <title>Obligate biotrophy features unraveled by the genomic analysis of rust fungi.</title>
        <authorList>
            <person name="Duplessis S."/>
            <person name="Cuomo C.A."/>
            <person name="Lin Y.-C."/>
            <person name="Aerts A."/>
            <person name="Tisserant E."/>
            <person name="Veneault-Fourrey C."/>
            <person name="Joly D.L."/>
            <person name="Hacquard S."/>
            <person name="Amselem J."/>
            <person name="Cantarel B.L."/>
            <person name="Chiu R."/>
            <person name="Coutinho P.M."/>
            <person name="Feau N."/>
            <person name="Field M."/>
            <person name="Frey P."/>
            <person name="Gelhaye E."/>
            <person name="Goldberg J."/>
            <person name="Grabherr M.G."/>
            <person name="Kodira C.D."/>
            <person name="Kohler A."/>
            <person name="Kuees U."/>
            <person name="Lindquist E.A."/>
            <person name="Lucas S.M."/>
            <person name="Mago R."/>
            <person name="Mauceli E."/>
            <person name="Morin E."/>
            <person name="Murat C."/>
            <person name="Pangilinan J.L."/>
            <person name="Park R."/>
            <person name="Pearson M."/>
            <person name="Quesneville H."/>
            <person name="Rouhier N."/>
            <person name="Sakthikumar S."/>
            <person name="Salamov A.A."/>
            <person name="Schmutz J."/>
            <person name="Selles B."/>
            <person name="Shapiro H."/>
            <person name="Tanguay P."/>
            <person name="Tuskan G.A."/>
            <person name="Henrissat B."/>
            <person name="Van de Peer Y."/>
            <person name="Rouze P."/>
            <person name="Ellis J.G."/>
            <person name="Dodds P.N."/>
            <person name="Schein J.E."/>
            <person name="Zhong S."/>
            <person name="Hamelin R.C."/>
            <person name="Grigoriev I.V."/>
            <person name="Szabo L.J."/>
            <person name="Martin F."/>
        </authorList>
    </citation>
    <scope>NUCLEOTIDE SEQUENCE [LARGE SCALE GENOMIC DNA]</scope>
    <source>
        <strain evidence="12">98AG31 / pathotype 3-4-7</strain>
    </source>
</reference>
<keyword evidence="7" id="KW-0325">Glycoprotein</keyword>
<dbReference type="GO" id="GO:0004622">
    <property type="term" value="F:phosphatidylcholine lysophospholipase activity"/>
    <property type="evidence" value="ECO:0007669"/>
    <property type="project" value="UniProtKB-EC"/>
</dbReference>
<dbReference type="PROSITE" id="PS51210">
    <property type="entry name" value="PLA2C"/>
    <property type="match status" value="1"/>
</dbReference>
<dbReference type="eggNOG" id="KOG1325">
    <property type="taxonomic scope" value="Eukaryota"/>
</dbReference>
<dbReference type="EMBL" id="GL883099">
    <property type="protein sequence ID" value="EGG08922.1"/>
    <property type="molecule type" value="Genomic_DNA"/>
</dbReference>
<evidence type="ECO:0000256" key="2">
    <source>
        <dbReference type="ARBA" id="ARBA00013274"/>
    </source>
</evidence>
<protein>
    <recommendedName>
        <fullName evidence="2 9">Lysophospholipase</fullName>
        <ecNumber evidence="2 9">3.1.1.5</ecNumber>
    </recommendedName>
</protein>
<dbReference type="Gene3D" id="3.40.1090.10">
    <property type="entry name" value="Cytosolic phospholipase A2 catalytic domain"/>
    <property type="match status" value="1"/>
</dbReference>
<evidence type="ECO:0000256" key="5">
    <source>
        <dbReference type="ARBA" id="ARBA00022963"/>
    </source>
</evidence>
<evidence type="ECO:0000313" key="11">
    <source>
        <dbReference type="EMBL" id="EGG08922.1"/>
    </source>
</evidence>
<evidence type="ECO:0000256" key="4">
    <source>
        <dbReference type="ARBA" id="ARBA00022801"/>
    </source>
</evidence>
<dbReference type="Proteomes" id="UP000001072">
    <property type="component" value="Unassembled WGS sequence"/>
</dbReference>
<dbReference type="OrthoDB" id="4084751at2759"/>
<dbReference type="RefSeq" id="XP_007407896.1">
    <property type="nucleotide sequence ID" value="XM_007407834.1"/>
</dbReference>
<sequence>MQSTSLELWVLLLTISFKFAGAQVITATAASYAPILTQCPPNTTLLRLAGSAGSSNQTLCDEEMAFRQGRQALTAPLWQSFYTTGPGSQTGYSYIFEQESFEYPTLALAHSGGGLRAALYGAGVLQAMDSRTSDSPLAGISQLAMYQSALSGGSWLTISSAMNGYPEMKQLVASWLLSRDLFLPGGANAIDDARYLDALFANAELKKKAGFEVSITDVWARALSHHFMPGTTTNNFYDSSSPTANGAGILFSALKDSPDFQAFKNPYPIIVSNQQPPPGSDTPTPGNIVPLSTTVFETTVHEFGSFDPYLSAHIPTQYLGTPLDSGKPLKGTCTIGFDQASFVIGTSSSIFDAITGSIVGSIVGKIPMSKLALLKLLGSRLTNTSDLGVVDTAQYPNPFKGVNGPAGFDQTKADKLDLVDGVQNGENIPINPLLARGVDVILAADASADTDASSPIGSQWPNGTALIATFTRVTSVLPKGSASFPPIPTNPQEWLEKGYATRPTFFGCSSPSRTGNGGYPLVVYLPNSPFSQSTTGSFTNTSTLKLRYTDEETTTFLASATSVTTSPVLDGSIDQEWPTCLSCAMLERARNRLTNKVPRSDICKQCFQRYCYPDGVDEGYF</sequence>
<dbReference type="KEGG" id="mlr:MELLADRAFT_84371"/>
<comment type="catalytic activity">
    <reaction evidence="9">
        <text>a 1-acyl-sn-glycero-3-phosphocholine + H2O = sn-glycerol 3-phosphocholine + a fatty acid + H(+)</text>
        <dbReference type="Rhea" id="RHEA:15177"/>
        <dbReference type="ChEBI" id="CHEBI:15377"/>
        <dbReference type="ChEBI" id="CHEBI:15378"/>
        <dbReference type="ChEBI" id="CHEBI:16870"/>
        <dbReference type="ChEBI" id="CHEBI:28868"/>
        <dbReference type="ChEBI" id="CHEBI:58168"/>
        <dbReference type="EC" id="3.1.1.5"/>
    </reaction>
</comment>
<comment type="similarity">
    <text evidence="1 9">Belongs to the lysophospholipase family.</text>
</comment>